<sequence>MRKKYVFTLLWFEIQRMTEPQKEDLSLLPSHFLSTDIRI</sequence>
<organism evidence="1">
    <name type="scientific">Anguilla anguilla</name>
    <name type="common">European freshwater eel</name>
    <name type="synonym">Muraena anguilla</name>
    <dbReference type="NCBI Taxonomy" id="7936"/>
    <lineage>
        <taxon>Eukaryota</taxon>
        <taxon>Metazoa</taxon>
        <taxon>Chordata</taxon>
        <taxon>Craniata</taxon>
        <taxon>Vertebrata</taxon>
        <taxon>Euteleostomi</taxon>
        <taxon>Actinopterygii</taxon>
        <taxon>Neopterygii</taxon>
        <taxon>Teleostei</taxon>
        <taxon>Anguilliformes</taxon>
        <taxon>Anguillidae</taxon>
        <taxon>Anguilla</taxon>
    </lineage>
</organism>
<dbReference type="EMBL" id="GBXM01025153">
    <property type="protein sequence ID" value="JAH83424.1"/>
    <property type="molecule type" value="Transcribed_RNA"/>
</dbReference>
<name>A0A0E9VZ57_ANGAN</name>
<proteinExistence type="predicted"/>
<reference evidence="1" key="1">
    <citation type="submission" date="2014-11" db="EMBL/GenBank/DDBJ databases">
        <authorList>
            <person name="Amaro Gonzalez C."/>
        </authorList>
    </citation>
    <scope>NUCLEOTIDE SEQUENCE</scope>
</reference>
<reference evidence="1" key="2">
    <citation type="journal article" date="2015" name="Fish Shellfish Immunol.">
        <title>Early steps in the European eel (Anguilla anguilla)-Vibrio vulnificus interaction in the gills: Role of the RtxA13 toxin.</title>
        <authorList>
            <person name="Callol A."/>
            <person name="Pajuelo D."/>
            <person name="Ebbesson L."/>
            <person name="Teles M."/>
            <person name="MacKenzie S."/>
            <person name="Amaro C."/>
        </authorList>
    </citation>
    <scope>NUCLEOTIDE SEQUENCE</scope>
</reference>
<dbReference type="AlphaFoldDB" id="A0A0E9VZ57"/>
<protein>
    <submittedName>
        <fullName evidence="1">Uncharacterized protein</fullName>
    </submittedName>
</protein>
<evidence type="ECO:0000313" key="1">
    <source>
        <dbReference type="EMBL" id="JAH83424.1"/>
    </source>
</evidence>
<accession>A0A0E9VZ57</accession>